<evidence type="ECO:0000256" key="7">
    <source>
        <dbReference type="SAM" id="SignalP"/>
    </source>
</evidence>
<feature type="domain" description="OmpA-like" evidence="8">
    <location>
        <begin position="327"/>
        <end position="451"/>
    </location>
</feature>
<organism evidence="9 10">
    <name type="scientific">Kaistia dalseonensis</name>
    <dbReference type="NCBI Taxonomy" id="410840"/>
    <lineage>
        <taxon>Bacteria</taxon>
        <taxon>Pseudomonadati</taxon>
        <taxon>Pseudomonadota</taxon>
        <taxon>Alphaproteobacteria</taxon>
        <taxon>Hyphomicrobiales</taxon>
        <taxon>Kaistiaceae</taxon>
        <taxon>Kaistia</taxon>
    </lineage>
</organism>
<evidence type="ECO:0000256" key="6">
    <source>
        <dbReference type="SAM" id="MobiDB-lite"/>
    </source>
</evidence>
<evidence type="ECO:0000259" key="8">
    <source>
        <dbReference type="PROSITE" id="PS51123"/>
    </source>
</evidence>
<reference evidence="9 10" key="1">
    <citation type="submission" date="2023-07" db="EMBL/GenBank/DDBJ databases">
        <title>Genomic Encyclopedia of Type Strains, Phase IV (KMG-IV): sequencing the most valuable type-strain genomes for metagenomic binning, comparative biology and taxonomic classification.</title>
        <authorList>
            <person name="Goeker M."/>
        </authorList>
    </citation>
    <scope>NUCLEOTIDE SEQUENCE [LARGE SCALE GENOMIC DNA]</scope>
    <source>
        <strain evidence="9 10">B6-8</strain>
    </source>
</reference>
<evidence type="ECO:0000256" key="2">
    <source>
        <dbReference type="ARBA" id="ARBA00023136"/>
    </source>
</evidence>
<keyword evidence="5" id="KW-0175">Coiled coil</keyword>
<evidence type="ECO:0000256" key="1">
    <source>
        <dbReference type="ARBA" id="ARBA00004442"/>
    </source>
</evidence>
<dbReference type="Proteomes" id="UP001241603">
    <property type="component" value="Unassembled WGS sequence"/>
</dbReference>
<comment type="caution">
    <text evidence="9">The sequence shown here is derived from an EMBL/GenBank/DDBJ whole genome shotgun (WGS) entry which is preliminary data.</text>
</comment>
<keyword evidence="7" id="KW-0732">Signal</keyword>
<dbReference type="RefSeq" id="WP_266347158.1">
    <property type="nucleotide sequence ID" value="NZ_JAPKNG010000001.1"/>
</dbReference>
<accession>A0ABU0H3Z0</accession>
<dbReference type="PROSITE" id="PS51123">
    <property type="entry name" value="OMPA_2"/>
    <property type="match status" value="1"/>
</dbReference>
<dbReference type="InterPro" id="IPR006664">
    <property type="entry name" value="OMP_bac"/>
</dbReference>
<keyword evidence="10" id="KW-1185">Reference proteome</keyword>
<feature type="coiled-coil region" evidence="5">
    <location>
        <begin position="35"/>
        <end position="86"/>
    </location>
</feature>
<name>A0ABU0H3Z0_9HYPH</name>
<dbReference type="PANTHER" id="PTHR30329:SF21">
    <property type="entry name" value="LIPOPROTEIN YIAD-RELATED"/>
    <property type="match status" value="1"/>
</dbReference>
<proteinExistence type="predicted"/>
<evidence type="ECO:0000313" key="9">
    <source>
        <dbReference type="EMBL" id="MDQ0436229.1"/>
    </source>
</evidence>
<dbReference type="EMBL" id="JAUSVO010000001">
    <property type="protein sequence ID" value="MDQ0436229.1"/>
    <property type="molecule type" value="Genomic_DNA"/>
</dbReference>
<dbReference type="PANTHER" id="PTHR30329">
    <property type="entry name" value="STATOR ELEMENT OF FLAGELLAR MOTOR COMPLEX"/>
    <property type="match status" value="1"/>
</dbReference>
<evidence type="ECO:0000256" key="5">
    <source>
        <dbReference type="SAM" id="Coils"/>
    </source>
</evidence>
<feature type="signal peptide" evidence="7">
    <location>
        <begin position="1"/>
        <end position="25"/>
    </location>
</feature>
<dbReference type="PRINTS" id="PR01021">
    <property type="entry name" value="OMPADOMAIN"/>
</dbReference>
<dbReference type="PRINTS" id="PR01217">
    <property type="entry name" value="PRICHEXTENSN"/>
</dbReference>
<evidence type="ECO:0000256" key="3">
    <source>
        <dbReference type="ARBA" id="ARBA00023237"/>
    </source>
</evidence>
<feature type="compositionally biased region" description="Pro residues" evidence="6">
    <location>
        <begin position="121"/>
        <end position="136"/>
    </location>
</feature>
<feature type="region of interest" description="Disordered" evidence="6">
    <location>
        <begin position="87"/>
        <end position="224"/>
    </location>
</feature>
<feature type="compositionally biased region" description="Pro residues" evidence="6">
    <location>
        <begin position="96"/>
        <end position="106"/>
    </location>
</feature>
<dbReference type="InterPro" id="IPR036737">
    <property type="entry name" value="OmpA-like_sf"/>
</dbReference>
<gene>
    <name evidence="9" type="ORF">QO014_000599</name>
</gene>
<keyword evidence="2 4" id="KW-0472">Membrane</keyword>
<evidence type="ECO:0000313" key="10">
    <source>
        <dbReference type="Proteomes" id="UP001241603"/>
    </source>
</evidence>
<protein>
    <submittedName>
        <fullName evidence="9">Outer membrane protein OmpA-like peptidoglycan-associated protein</fullName>
    </submittedName>
</protein>
<evidence type="ECO:0000256" key="4">
    <source>
        <dbReference type="PROSITE-ProRule" id="PRU00473"/>
    </source>
</evidence>
<dbReference type="Gene3D" id="3.30.1330.60">
    <property type="entry name" value="OmpA-like domain"/>
    <property type="match status" value="1"/>
</dbReference>
<feature type="compositionally biased region" description="Low complexity" evidence="6">
    <location>
        <begin position="198"/>
        <end position="211"/>
    </location>
</feature>
<feature type="chain" id="PRO_5045255246" evidence="7">
    <location>
        <begin position="26"/>
        <end position="451"/>
    </location>
</feature>
<feature type="compositionally biased region" description="Low complexity" evidence="6">
    <location>
        <begin position="107"/>
        <end position="120"/>
    </location>
</feature>
<feature type="compositionally biased region" description="Low complexity" evidence="6">
    <location>
        <begin position="143"/>
        <end position="174"/>
    </location>
</feature>
<dbReference type="Pfam" id="PF00691">
    <property type="entry name" value="OmpA"/>
    <property type="match status" value="1"/>
</dbReference>
<comment type="subcellular location">
    <subcellularLocation>
        <location evidence="1">Cell outer membrane</location>
    </subcellularLocation>
</comment>
<dbReference type="InterPro" id="IPR006665">
    <property type="entry name" value="OmpA-like"/>
</dbReference>
<dbReference type="InterPro" id="IPR050330">
    <property type="entry name" value="Bact_OuterMem_StrucFunc"/>
</dbReference>
<sequence>MRLPHLLLSTAALQIILATMSTANAAENAAGTIVVAQAENNVASAQRSLEAAEKSLQDAEDTGGDIRAARKALANAMKSLRAAEAAAGVPPGAAAPTPPAEQPKPTAPASAQPAPSAEAPASPPPAAPASPKPYQPPAVKQTAPAKPDAAKPAPAKSPSASPTPEKPAAGASAPKPAPAKPVAPPVEKSAAPREQPAKPKAPSAPPRAARPGGEIMNTYPRPNGYRIVEWTSPDGQLIRRIEIDPMGNETVLIDTERPVRPDPRYVDPFQVPPPPGYVPPPGPGRGYVLNGDQAGEAEIENTLRAAPVRRFGRGYSLNEIRRDARIRDMVGRVDLDTITFETGSARVPDDQVNKLRSMGRALGRILDRSPNEVFLIEGHTDAVGSDAANLDLSDRRAASVAGILSRYFDIPPRNLVTQGYGEQYLKIPTDGPERQNRRVTVRRITPLLNGY</sequence>
<dbReference type="CDD" id="cd07185">
    <property type="entry name" value="OmpA_C-like"/>
    <property type="match status" value="1"/>
</dbReference>
<dbReference type="SUPFAM" id="SSF103088">
    <property type="entry name" value="OmpA-like"/>
    <property type="match status" value="1"/>
</dbReference>
<keyword evidence="3" id="KW-0998">Cell outer membrane</keyword>
<feature type="compositionally biased region" description="Pro residues" evidence="6">
    <location>
        <begin position="175"/>
        <end position="184"/>
    </location>
</feature>